<dbReference type="PANTHER" id="PTHR23409">
    <property type="entry name" value="RIBONUCLEOSIDE-DIPHOSPHATE REDUCTASE SMALL CHAIN"/>
    <property type="match status" value="1"/>
</dbReference>
<evidence type="ECO:0000313" key="1">
    <source>
        <dbReference type="EMBL" id="KAK3106428.1"/>
    </source>
</evidence>
<dbReference type="PANTHER" id="PTHR23409:SF21">
    <property type="entry name" value="CAPSID PROTEIN"/>
    <property type="match status" value="1"/>
</dbReference>
<protein>
    <submittedName>
        <fullName evidence="1">Uncharacterized protein</fullName>
    </submittedName>
</protein>
<dbReference type="GO" id="GO:0004748">
    <property type="term" value="F:ribonucleoside-diphosphate reductase activity, thioredoxin disulfide as acceptor"/>
    <property type="evidence" value="ECO:0007669"/>
    <property type="project" value="TreeGrafter"/>
</dbReference>
<dbReference type="GO" id="GO:0005829">
    <property type="term" value="C:cytosol"/>
    <property type="evidence" value="ECO:0007669"/>
    <property type="project" value="TreeGrafter"/>
</dbReference>
<sequence>MSDKKLYIPDTKKWITFYQNLSKGKVNPHADYSMKGYQRGGGLRNNTAPYMLPIDHYTKDIDEKKGIKIKLTSPAEQVVEQAKSEVKREMSHGKKLENFREAMPSQLALFDIPPTQTAVENVYYQDIRPISQISDTSPIEFQLSGQNGMEYIDLKKTRIYVKLKVLKDSAVIDSSDNVGPVNLLLQSLFSQVDVSIQNKPISNSGVYYPYLSMLNALVHYGSDAKSSQLTSQMWEKDVAGKFDDVDAKAGANTGLFNRAKLIKDSKTIDLEGPIMHELFQMDRYILNQVAIQVKFYRSRPEFYLLSSKTSAKYNAKLEEVILRVCKCKINPAVILSHAKMLETTSAKYPYKKTEVKMYNVAKGVRNVSLENMFSGTRPDRIYIAFVSSQAVAGDYTKNPYNFQHYNILHIALHSDGTPIANSPLKLNFDSSADTTVSAYVNLFDSNGKWLFDTGNNISRDDFLKGGNVVFCFDLEPAFDQGEYLTLLKQGNVRLDVQFNTALTETITVIVWGQYSSLFQINQARDIITG</sequence>
<evidence type="ECO:0000313" key="2">
    <source>
        <dbReference type="Proteomes" id="UP001186944"/>
    </source>
</evidence>
<dbReference type="EMBL" id="VSWD01000003">
    <property type="protein sequence ID" value="KAK3106428.1"/>
    <property type="molecule type" value="Genomic_DNA"/>
</dbReference>
<name>A0AA88YS04_PINIB</name>
<accession>A0AA88YS04</accession>
<proteinExistence type="predicted"/>
<dbReference type="Proteomes" id="UP001186944">
    <property type="component" value="Unassembled WGS sequence"/>
</dbReference>
<comment type="caution">
    <text evidence="1">The sequence shown here is derived from an EMBL/GenBank/DDBJ whole genome shotgun (WGS) entry which is preliminary data.</text>
</comment>
<reference evidence="1" key="1">
    <citation type="submission" date="2019-08" db="EMBL/GenBank/DDBJ databases">
        <title>The improved chromosome-level genome for the pearl oyster Pinctada fucata martensii using PacBio sequencing and Hi-C.</title>
        <authorList>
            <person name="Zheng Z."/>
        </authorList>
    </citation>
    <scope>NUCLEOTIDE SEQUENCE</scope>
    <source>
        <strain evidence="1">ZZ-2019</strain>
        <tissue evidence="1">Adductor muscle</tissue>
    </source>
</reference>
<organism evidence="1 2">
    <name type="scientific">Pinctada imbricata</name>
    <name type="common">Atlantic pearl-oyster</name>
    <name type="synonym">Pinctada martensii</name>
    <dbReference type="NCBI Taxonomy" id="66713"/>
    <lineage>
        <taxon>Eukaryota</taxon>
        <taxon>Metazoa</taxon>
        <taxon>Spiralia</taxon>
        <taxon>Lophotrochozoa</taxon>
        <taxon>Mollusca</taxon>
        <taxon>Bivalvia</taxon>
        <taxon>Autobranchia</taxon>
        <taxon>Pteriomorphia</taxon>
        <taxon>Pterioida</taxon>
        <taxon>Pterioidea</taxon>
        <taxon>Pteriidae</taxon>
        <taxon>Pinctada</taxon>
    </lineage>
</organism>
<gene>
    <name evidence="1" type="ORF">FSP39_019753</name>
</gene>
<keyword evidence="2" id="KW-1185">Reference proteome</keyword>
<dbReference type="AlphaFoldDB" id="A0AA88YS04"/>
<dbReference type="GO" id="GO:0009263">
    <property type="term" value="P:deoxyribonucleotide biosynthetic process"/>
    <property type="evidence" value="ECO:0007669"/>
    <property type="project" value="InterPro"/>
</dbReference>
<dbReference type="InterPro" id="IPR000358">
    <property type="entry name" value="RNR_small_fam"/>
</dbReference>